<feature type="transmembrane region" description="Helical" evidence="2">
    <location>
        <begin position="233"/>
        <end position="259"/>
    </location>
</feature>
<sequence length="533" mass="57726">MPCYHSLLILTCIVFTNAGSNDYIYVSSTDNIPDVKWTSRIFETTRSENHTSDWAIKLQKSETTALRGCLSIEDNAIHLFSLTKGLTEDGSAEPIKVHLKFTIERDSDDFDIDFTVGISDLDIATVKVNTDQAEFHSAECFIELPGDLNCPSMEGSVSPFKLNTDLKSGIISLGNDQCLPFILRVTFDEGSVAYFHKRWKSMGFTLLSYDDDGEFPVSTTEADTPKKKTDSNLILYIVIGSLAVIVLIAVIGIIVYVIVKNCKKKKARPVVKKKKESPPVIQTIHISTEKPKKDKVPTKIGEKVSKPKPKRPKVDKIPPPAPSPKAAEKSIAKSPDSTNLGSDFLSVQKKPLPSSDTGLTSNAKSGANEKRSGFSIKEGQPEPQSPAKKVDHVAPKPPPRASLAVKSNNTLLKSASAIVPPKTPSKKVIKEKTEDAAKTLATEDNGEPKTSENEGGSKKSEGETSDAKAGGATAKKTEGETEVDPKKTTEKTETDTKKSEKSTKKSKKEGKDKSSKRTPSESSAKDKSSSSAG</sequence>
<keyword evidence="4" id="KW-1185">Reference proteome</keyword>
<evidence type="ECO:0000256" key="3">
    <source>
        <dbReference type="SAM" id="SignalP"/>
    </source>
</evidence>
<protein>
    <submittedName>
        <fullName evidence="5">Uncharacterized protein</fullName>
    </submittedName>
</protein>
<organism evidence="4 5">
    <name type="scientific">Panagrellus redivivus</name>
    <name type="common">Microworm</name>
    <dbReference type="NCBI Taxonomy" id="6233"/>
    <lineage>
        <taxon>Eukaryota</taxon>
        <taxon>Metazoa</taxon>
        <taxon>Ecdysozoa</taxon>
        <taxon>Nematoda</taxon>
        <taxon>Chromadorea</taxon>
        <taxon>Rhabditida</taxon>
        <taxon>Tylenchina</taxon>
        <taxon>Panagrolaimomorpha</taxon>
        <taxon>Panagrolaimoidea</taxon>
        <taxon>Panagrolaimidae</taxon>
        <taxon>Panagrellus</taxon>
    </lineage>
</organism>
<reference evidence="4" key="1">
    <citation type="journal article" date="2013" name="Genetics">
        <title>The draft genome and transcriptome of Panagrellus redivivus are shaped by the harsh demands of a free-living lifestyle.</title>
        <authorList>
            <person name="Srinivasan J."/>
            <person name="Dillman A.R."/>
            <person name="Macchietto M.G."/>
            <person name="Heikkinen L."/>
            <person name="Lakso M."/>
            <person name="Fracchia K.M."/>
            <person name="Antoshechkin I."/>
            <person name="Mortazavi A."/>
            <person name="Wong G."/>
            <person name="Sternberg P.W."/>
        </authorList>
    </citation>
    <scope>NUCLEOTIDE SEQUENCE [LARGE SCALE GENOMIC DNA]</scope>
    <source>
        <strain evidence="4">MT8872</strain>
    </source>
</reference>
<feature type="compositionally biased region" description="Basic and acidic residues" evidence="1">
    <location>
        <begin position="446"/>
        <end position="466"/>
    </location>
</feature>
<feature type="compositionally biased region" description="Polar residues" evidence="1">
    <location>
        <begin position="354"/>
        <end position="365"/>
    </location>
</feature>
<keyword evidence="2" id="KW-0472">Membrane</keyword>
<feature type="region of interest" description="Disordered" evidence="1">
    <location>
        <begin position="268"/>
        <end position="533"/>
    </location>
</feature>
<evidence type="ECO:0000256" key="1">
    <source>
        <dbReference type="SAM" id="MobiDB-lite"/>
    </source>
</evidence>
<evidence type="ECO:0000313" key="4">
    <source>
        <dbReference type="Proteomes" id="UP000492821"/>
    </source>
</evidence>
<evidence type="ECO:0000256" key="2">
    <source>
        <dbReference type="SAM" id="Phobius"/>
    </source>
</evidence>
<proteinExistence type="predicted"/>
<accession>A0A7E4V1P7</accession>
<feature type="compositionally biased region" description="Basic and acidic residues" evidence="1">
    <location>
        <begin position="428"/>
        <end position="437"/>
    </location>
</feature>
<feature type="compositionally biased region" description="Basic and acidic residues" evidence="1">
    <location>
        <begin position="287"/>
        <end position="305"/>
    </location>
</feature>
<keyword evidence="2" id="KW-0812">Transmembrane</keyword>
<feature type="signal peptide" evidence="3">
    <location>
        <begin position="1"/>
        <end position="18"/>
    </location>
</feature>
<feature type="chain" id="PRO_5028921222" evidence="3">
    <location>
        <begin position="19"/>
        <end position="533"/>
    </location>
</feature>
<name>A0A7E4V1P7_PANRE</name>
<dbReference type="AlphaFoldDB" id="A0A7E4V1P7"/>
<keyword evidence="3" id="KW-0732">Signal</keyword>
<keyword evidence="2" id="KW-1133">Transmembrane helix</keyword>
<feature type="compositionally biased region" description="Basic and acidic residues" evidence="1">
    <location>
        <begin position="475"/>
        <end position="533"/>
    </location>
</feature>
<dbReference type="Proteomes" id="UP000492821">
    <property type="component" value="Unassembled WGS sequence"/>
</dbReference>
<evidence type="ECO:0000313" key="5">
    <source>
        <dbReference type="WBParaSite" id="Pan_g1516.t1"/>
    </source>
</evidence>
<reference evidence="5" key="2">
    <citation type="submission" date="2020-10" db="UniProtKB">
        <authorList>
            <consortium name="WormBaseParasite"/>
        </authorList>
    </citation>
    <scope>IDENTIFICATION</scope>
</reference>
<dbReference type="WBParaSite" id="Pan_g1516.t1">
    <property type="protein sequence ID" value="Pan_g1516.t1"/>
    <property type="gene ID" value="Pan_g1516"/>
</dbReference>